<evidence type="ECO:0000259" key="2">
    <source>
        <dbReference type="Pfam" id="PF17899"/>
    </source>
</evidence>
<dbReference type="RefSeq" id="WP_106463235.1">
    <property type="nucleotide sequence ID" value="NZ_PXOQ01000009.1"/>
</dbReference>
<dbReference type="PROSITE" id="PS51257">
    <property type="entry name" value="PROKAR_LIPOPROTEIN"/>
    <property type="match status" value="1"/>
</dbReference>
<name>A0A2T1N8A8_9FLAO</name>
<gene>
    <name evidence="3" type="ORF">C7H52_07265</name>
</gene>
<dbReference type="Pfam" id="PF17899">
    <property type="entry name" value="Peptidase_M61_N"/>
    <property type="match status" value="1"/>
</dbReference>
<dbReference type="EMBL" id="PXOQ01000009">
    <property type="protein sequence ID" value="PSG88097.1"/>
    <property type="molecule type" value="Genomic_DNA"/>
</dbReference>
<accession>A0A2T1N8A8</accession>
<comment type="caution">
    <text evidence="3">The sequence shown here is derived from an EMBL/GenBank/DDBJ whole genome shotgun (WGS) entry which is preliminary data.</text>
</comment>
<dbReference type="Pfam" id="PF05299">
    <property type="entry name" value="Peptidase_M61"/>
    <property type="match status" value="1"/>
</dbReference>
<reference evidence="3 4" key="1">
    <citation type="submission" date="2018-03" db="EMBL/GenBank/DDBJ databases">
        <title>Mesoflavibacter sp. HG37 and Mesoflavibacter sp. HG96 sp.nov., two marine bacteria isolated from seawater of Western Pacific Ocean.</title>
        <authorList>
            <person name="Cheng H."/>
            <person name="Wu Y.-H."/>
            <person name="Guo L.-L."/>
            <person name="Xu X.-W."/>
        </authorList>
    </citation>
    <scope>NUCLEOTIDE SEQUENCE [LARGE SCALE GENOMIC DNA]</scope>
    <source>
        <strain evidence="3 4">KCTC 32269</strain>
    </source>
</reference>
<proteinExistence type="predicted"/>
<dbReference type="Gene3D" id="2.60.40.3650">
    <property type="match status" value="1"/>
</dbReference>
<dbReference type="InterPro" id="IPR036034">
    <property type="entry name" value="PDZ_sf"/>
</dbReference>
<organism evidence="3 4">
    <name type="scientific">Aurantibacter aestuarii</name>
    <dbReference type="NCBI Taxonomy" id="1266046"/>
    <lineage>
        <taxon>Bacteria</taxon>
        <taxon>Pseudomonadati</taxon>
        <taxon>Bacteroidota</taxon>
        <taxon>Flavobacteriia</taxon>
        <taxon>Flavobacteriales</taxon>
        <taxon>Flavobacteriaceae</taxon>
        <taxon>Aurantibacter</taxon>
    </lineage>
</organism>
<evidence type="ECO:0000313" key="4">
    <source>
        <dbReference type="Proteomes" id="UP000238426"/>
    </source>
</evidence>
<feature type="domain" description="Peptidase M61 catalytic" evidence="1">
    <location>
        <begin position="320"/>
        <end position="428"/>
    </location>
</feature>
<sequence>MKKIIYSAIAFSLLLTGCNGSKSTVGNDLALSNPIETKIEISKVKDDQVPVTINPGRFTTETVTYRLPRVVQGTYSVSDFGKYIENFKAFDYKGNEIAFTKLDTNSWAISNATQLDYITYNVNDTFDQEAANGGGGIGNEVPFSPSGTNIEPTNYVLNLHGFIGYFDSLKNSQYKLDVVAPSSLVRTSALEETNSKAMDNGQTVSSYFAPRYFDITDNPMFYGELDVEEFLVGDIKIVLSVFSPTGVHKASTIKDVMFKMMQAQKKYLGDINSTPRYDIYLYLAGNNEDAPRGFGALEHHTSTVVILPEMMSEEALAESMIDVVSHEFFHIVTPLSVHSEDVHYFDYNDPTFSKHLWMYEGVTEYFATHFQIYEGLQSQEDFYAKILSKINSASAMNDAMSFTEMSENILEDPYADQYINVYQKGALIGMCIDILMREASNGNRSMLSLMKELSNKYGKNKPFVDDNLITEITAMTYPSVGAFLDTHVVGNTPINYNDFFKKVGLQVSEAKIKTNYIQNGNALIVTANPNEGTIFFTPLVEKNSFWFENGVRANDIIKSIDGEAVSLQNANAIFTKVFMWKPGTKINVVLVRDGKEIVINKELTQSYTMGETLNVNPDATEAQNNLRKAWLNN</sequence>
<feature type="domain" description="Peptidase M61 N-terminal" evidence="2">
    <location>
        <begin position="38"/>
        <end position="224"/>
    </location>
</feature>
<dbReference type="InterPro" id="IPR007963">
    <property type="entry name" value="Peptidase_M61_catalytic"/>
</dbReference>
<dbReference type="SUPFAM" id="SSF50156">
    <property type="entry name" value="PDZ domain-like"/>
    <property type="match status" value="1"/>
</dbReference>
<dbReference type="Gene3D" id="2.30.42.10">
    <property type="match status" value="1"/>
</dbReference>
<protein>
    <submittedName>
        <fullName evidence="3">Peptidase M61</fullName>
    </submittedName>
</protein>
<dbReference type="AlphaFoldDB" id="A0A2T1N8A8"/>
<dbReference type="SUPFAM" id="SSF55486">
    <property type="entry name" value="Metalloproteases ('zincins'), catalytic domain"/>
    <property type="match status" value="1"/>
</dbReference>
<dbReference type="OrthoDB" id="9778516at2"/>
<keyword evidence="4" id="KW-1185">Reference proteome</keyword>
<evidence type="ECO:0000259" key="1">
    <source>
        <dbReference type="Pfam" id="PF05299"/>
    </source>
</evidence>
<dbReference type="InterPro" id="IPR040756">
    <property type="entry name" value="Peptidase_M61_N"/>
</dbReference>
<dbReference type="Gene3D" id="1.10.390.10">
    <property type="entry name" value="Neutral Protease Domain 2"/>
    <property type="match status" value="1"/>
</dbReference>
<dbReference type="InterPro" id="IPR027268">
    <property type="entry name" value="Peptidase_M4/M1_CTD_sf"/>
</dbReference>
<evidence type="ECO:0000313" key="3">
    <source>
        <dbReference type="EMBL" id="PSG88097.1"/>
    </source>
</evidence>
<dbReference type="Proteomes" id="UP000238426">
    <property type="component" value="Unassembled WGS sequence"/>
</dbReference>